<evidence type="ECO:0000256" key="4">
    <source>
        <dbReference type="ARBA" id="ARBA00023002"/>
    </source>
</evidence>
<evidence type="ECO:0000256" key="3">
    <source>
        <dbReference type="ARBA" id="ARBA00022833"/>
    </source>
</evidence>
<dbReference type="PANTHER" id="PTHR42813:SF1">
    <property type="entry name" value="DEHYDROGENASE, PUTATIVE (AFU_ORTHOLOGUE AFUA_5G03930)-RELATED"/>
    <property type="match status" value="1"/>
</dbReference>
<keyword evidence="9" id="KW-1185">Reference proteome</keyword>
<dbReference type="SUPFAM" id="SSF51735">
    <property type="entry name" value="NAD(P)-binding Rossmann-fold domains"/>
    <property type="match status" value="1"/>
</dbReference>
<keyword evidence="3 5" id="KW-0862">Zinc</keyword>
<dbReference type="GO" id="GO:0016491">
    <property type="term" value="F:oxidoreductase activity"/>
    <property type="evidence" value="ECO:0007669"/>
    <property type="project" value="UniProtKB-KW"/>
</dbReference>
<dbReference type="PROSITE" id="PS00059">
    <property type="entry name" value="ADH_ZINC"/>
    <property type="match status" value="1"/>
</dbReference>
<dbReference type="InterPro" id="IPR013149">
    <property type="entry name" value="ADH-like_C"/>
</dbReference>
<dbReference type="InterPro" id="IPR013154">
    <property type="entry name" value="ADH-like_N"/>
</dbReference>
<comment type="cofactor">
    <cofactor evidence="1 5">
        <name>Zn(2+)</name>
        <dbReference type="ChEBI" id="CHEBI:29105"/>
    </cofactor>
</comment>
<organism evidence="8 9">
    <name type="scientific">Mycena albidolilacea</name>
    <dbReference type="NCBI Taxonomy" id="1033008"/>
    <lineage>
        <taxon>Eukaryota</taxon>
        <taxon>Fungi</taxon>
        <taxon>Dikarya</taxon>
        <taxon>Basidiomycota</taxon>
        <taxon>Agaricomycotina</taxon>
        <taxon>Agaricomycetes</taxon>
        <taxon>Agaricomycetidae</taxon>
        <taxon>Agaricales</taxon>
        <taxon>Marasmiineae</taxon>
        <taxon>Mycenaceae</taxon>
        <taxon>Mycena</taxon>
    </lineage>
</organism>
<dbReference type="Proteomes" id="UP001218218">
    <property type="component" value="Unassembled WGS sequence"/>
</dbReference>
<accession>A0AAD6ZAB0</accession>
<gene>
    <name evidence="8" type="ORF">DFH08DRAFT_917891</name>
</gene>
<dbReference type="Pfam" id="PF08240">
    <property type="entry name" value="ADH_N"/>
    <property type="match status" value="1"/>
</dbReference>
<dbReference type="Gene3D" id="3.90.180.10">
    <property type="entry name" value="Medium-chain alcohol dehydrogenases, catalytic domain"/>
    <property type="match status" value="1"/>
</dbReference>
<comment type="caution">
    <text evidence="8">The sequence shown here is derived from an EMBL/GenBank/DDBJ whole genome shotgun (WGS) entry which is preliminary data.</text>
</comment>
<dbReference type="AlphaFoldDB" id="A0AAD6ZAB0"/>
<sequence>MQAASNKLAEYLGDAPTVVSPEYKSREDGSTMKALAWFGARDVRVIDAPIPDITEPDDVILKVTGTTICGSDLHLYHGEIIQLKEGDILGHEFMGIVDRVGPNVKNIKVGQRVVASFQIACGECSYCQKKLSSMCDRTNASGLQNAMYGHRDAGFFGYAHFTGGFPGGQAEFVRVPKGNVNLLPIPDSVPDEKALFLSDILPTSYHAVVDSGVKKGDVVGIWGLGPIGQCAARFALMKGASRVIGIDKVPARLVFARGKSGVETIDFSKYSDVVKRIQELVPGGLDVAIDCGTFHEPKTLLHKVEKTLMLETDVSEIVNEMIESTKKMGTCGIIAAYAGYTNHFNIGALMEKGIRLIGHGQAPVHKYWRDLLALVESGELDPTFIVTHRVSLDDFPDLYASFDKRLDGVEKVFVETKFSAPQSAGTPQLSRPADWQKTIYPTS</sequence>
<feature type="domain" description="Alcohol dehydrogenase-like N-terminal" evidence="7">
    <location>
        <begin position="56"/>
        <end position="186"/>
    </location>
</feature>
<evidence type="ECO:0000256" key="5">
    <source>
        <dbReference type="RuleBase" id="RU361277"/>
    </source>
</evidence>
<dbReference type="CDD" id="cd08283">
    <property type="entry name" value="FDH_like_1"/>
    <property type="match status" value="1"/>
</dbReference>
<name>A0AAD6ZAB0_9AGAR</name>
<protein>
    <submittedName>
        <fullName evidence="8">GroES-like protein</fullName>
    </submittedName>
</protein>
<keyword evidence="4" id="KW-0560">Oxidoreductase</keyword>
<dbReference type="SUPFAM" id="SSF50129">
    <property type="entry name" value="GroES-like"/>
    <property type="match status" value="1"/>
</dbReference>
<dbReference type="InterPro" id="IPR002328">
    <property type="entry name" value="ADH_Zn_CS"/>
</dbReference>
<evidence type="ECO:0000313" key="9">
    <source>
        <dbReference type="Proteomes" id="UP001218218"/>
    </source>
</evidence>
<dbReference type="PANTHER" id="PTHR42813">
    <property type="entry name" value="ZINC-TYPE ALCOHOL DEHYDROGENASE-LIKE"/>
    <property type="match status" value="1"/>
</dbReference>
<feature type="domain" description="Alcohol dehydrogenase-like C-terminal" evidence="6">
    <location>
        <begin position="226"/>
        <end position="292"/>
    </location>
</feature>
<dbReference type="EMBL" id="JARIHO010000067">
    <property type="protein sequence ID" value="KAJ7314492.1"/>
    <property type="molecule type" value="Genomic_DNA"/>
</dbReference>
<keyword evidence="2 5" id="KW-0479">Metal-binding</keyword>
<evidence type="ECO:0000256" key="1">
    <source>
        <dbReference type="ARBA" id="ARBA00001947"/>
    </source>
</evidence>
<dbReference type="Gene3D" id="3.40.50.720">
    <property type="entry name" value="NAD(P)-binding Rossmann-like Domain"/>
    <property type="match status" value="1"/>
</dbReference>
<dbReference type="GO" id="GO:0008270">
    <property type="term" value="F:zinc ion binding"/>
    <property type="evidence" value="ECO:0007669"/>
    <property type="project" value="InterPro"/>
</dbReference>
<proteinExistence type="inferred from homology"/>
<dbReference type="InterPro" id="IPR011032">
    <property type="entry name" value="GroES-like_sf"/>
</dbReference>
<reference evidence="8" key="1">
    <citation type="submission" date="2023-03" db="EMBL/GenBank/DDBJ databases">
        <title>Massive genome expansion in bonnet fungi (Mycena s.s.) driven by repeated elements and novel gene families across ecological guilds.</title>
        <authorList>
            <consortium name="Lawrence Berkeley National Laboratory"/>
            <person name="Harder C.B."/>
            <person name="Miyauchi S."/>
            <person name="Viragh M."/>
            <person name="Kuo A."/>
            <person name="Thoen E."/>
            <person name="Andreopoulos B."/>
            <person name="Lu D."/>
            <person name="Skrede I."/>
            <person name="Drula E."/>
            <person name="Henrissat B."/>
            <person name="Morin E."/>
            <person name="Kohler A."/>
            <person name="Barry K."/>
            <person name="LaButti K."/>
            <person name="Morin E."/>
            <person name="Salamov A."/>
            <person name="Lipzen A."/>
            <person name="Mereny Z."/>
            <person name="Hegedus B."/>
            <person name="Baldrian P."/>
            <person name="Stursova M."/>
            <person name="Weitz H."/>
            <person name="Taylor A."/>
            <person name="Grigoriev I.V."/>
            <person name="Nagy L.G."/>
            <person name="Martin F."/>
            <person name="Kauserud H."/>
        </authorList>
    </citation>
    <scope>NUCLEOTIDE SEQUENCE</scope>
    <source>
        <strain evidence="8">CBHHK002</strain>
    </source>
</reference>
<evidence type="ECO:0000313" key="8">
    <source>
        <dbReference type="EMBL" id="KAJ7314492.1"/>
    </source>
</evidence>
<dbReference type="InterPro" id="IPR036291">
    <property type="entry name" value="NAD(P)-bd_dom_sf"/>
</dbReference>
<evidence type="ECO:0000256" key="2">
    <source>
        <dbReference type="ARBA" id="ARBA00022723"/>
    </source>
</evidence>
<dbReference type="Pfam" id="PF00107">
    <property type="entry name" value="ADH_zinc_N"/>
    <property type="match status" value="1"/>
</dbReference>
<evidence type="ECO:0000259" key="6">
    <source>
        <dbReference type="Pfam" id="PF00107"/>
    </source>
</evidence>
<comment type="similarity">
    <text evidence="5">Belongs to the zinc-containing alcohol dehydrogenase family.</text>
</comment>
<evidence type="ECO:0000259" key="7">
    <source>
        <dbReference type="Pfam" id="PF08240"/>
    </source>
</evidence>